<reference evidence="4 5" key="1">
    <citation type="submission" date="2023-07" db="EMBL/GenBank/DDBJ databases">
        <title>Genomic Encyclopedia of Type Strains, Phase IV (KMG-IV): sequencing the most valuable type-strain genomes for metagenomic binning, comparative biology and taxonomic classification.</title>
        <authorList>
            <person name="Goeker M."/>
        </authorList>
    </citation>
    <scope>NUCLEOTIDE SEQUENCE [LARGE SCALE GENOMIC DNA]</scope>
    <source>
        <strain evidence="4 5">T98</strain>
    </source>
</reference>
<evidence type="ECO:0000256" key="1">
    <source>
        <dbReference type="ARBA" id="ARBA00010742"/>
    </source>
</evidence>
<keyword evidence="2" id="KW-0732">Signal</keyword>
<dbReference type="Proteomes" id="UP001248709">
    <property type="component" value="Unassembled WGS sequence"/>
</dbReference>
<sequence>MRRVAAILLAVTMAWSVSGCARGGEATSGGASASPSGAAAGSETSKEQVTIRFANLAVGLESAYHQLGIEHGIFSKYGIDLQVVNFTKGGAEATAGVVSGQVDMGSYGTPILTGIAKGVDMKIVASPPIKESPFYLVAKKGITSVQELKGKTVATGAFGGGNHQSFVKILEKNGMKESEVNVVATGGTDEYMILQSGKADAIETVEPVVSRLVADNIGTLLVKAADVYGDYQHFYVFATGDFIKEHPEAVRNFLKASRESHEYARDHFEELVAKGKTLVNMDEKIIREFYKNNIAQWDLSFKVNVTGTENAVKIIQGLGEIDKNVVFDPNTWIDSSFLE</sequence>
<gene>
    <name evidence="4" type="ORF">J2Z22_000875</name>
</gene>
<dbReference type="SUPFAM" id="SSF53850">
    <property type="entry name" value="Periplasmic binding protein-like II"/>
    <property type="match status" value="1"/>
</dbReference>
<dbReference type="InterPro" id="IPR001638">
    <property type="entry name" value="Solute-binding_3/MltF_N"/>
</dbReference>
<dbReference type="Pfam" id="PF09084">
    <property type="entry name" value="NMT1"/>
    <property type="match status" value="1"/>
</dbReference>
<dbReference type="InterPro" id="IPR015168">
    <property type="entry name" value="SsuA/THI5"/>
</dbReference>
<comment type="caution">
    <text evidence="4">The sequence shown here is derived from an EMBL/GenBank/DDBJ whole genome shotgun (WGS) entry which is preliminary data.</text>
</comment>
<dbReference type="PROSITE" id="PS51257">
    <property type="entry name" value="PROKAR_LIPOPROTEIN"/>
    <property type="match status" value="1"/>
</dbReference>
<dbReference type="SMART" id="SM00062">
    <property type="entry name" value="PBPb"/>
    <property type="match status" value="1"/>
</dbReference>
<proteinExistence type="inferred from homology"/>
<protein>
    <submittedName>
        <fullName evidence="4">NitT/TauT family transport system substrate-binding protein</fullName>
    </submittedName>
</protein>
<dbReference type="CDD" id="cd01008">
    <property type="entry name" value="PBP2_NrtA_SsuA_CpmA_like"/>
    <property type="match status" value="1"/>
</dbReference>
<evidence type="ECO:0000313" key="4">
    <source>
        <dbReference type="EMBL" id="MDT3425359.1"/>
    </source>
</evidence>
<feature type="chain" id="PRO_5045567655" evidence="2">
    <location>
        <begin position="22"/>
        <end position="339"/>
    </location>
</feature>
<keyword evidence="5" id="KW-1185">Reference proteome</keyword>
<accession>A0ABU3H3G6</accession>
<comment type="similarity">
    <text evidence="1">Belongs to the bacterial solute-binding protein SsuA/TauA family.</text>
</comment>
<feature type="domain" description="Solute-binding protein family 3/N-terminal" evidence="3">
    <location>
        <begin position="55"/>
        <end position="271"/>
    </location>
</feature>
<feature type="signal peptide" evidence="2">
    <location>
        <begin position="1"/>
        <end position="21"/>
    </location>
</feature>
<dbReference type="PANTHER" id="PTHR30024">
    <property type="entry name" value="ALIPHATIC SULFONATES-BINDING PROTEIN-RELATED"/>
    <property type="match status" value="1"/>
</dbReference>
<name>A0ABU3H3G6_9BACL</name>
<evidence type="ECO:0000313" key="5">
    <source>
        <dbReference type="Proteomes" id="UP001248709"/>
    </source>
</evidence>
<evidence type="ECO:0000256" key="2">
    <source>
        <dbReference type="SAM" id="SignalP"/>
    </source>
</evidence>
<dbReference type="Gene3D" id="3.40.190.10">
    <property type="entry name" value="Periplasmic binding protein-like II"/>
    <property type="match status" value="2"/>
</dbReference>
<organism evidence="4 5">
    <name type="scientific">Paenibacillus forsythiae</name>
    <dbReference type="NCBI Taxonomy" id="365616"/>
    <lineage>
        <taxon>Bacteria</taxon>
        <taxon>Bacillati</taxon>
        <taxon>Bacillota</taxon>
        <taxon>Bacilli</taxon>
        <taxon>Bacillales</taxon>
        <taxon>Paenibacillaceae</taxon>
        <taxon>Paenibacillus</taxon>
    </lineage>
</organism>
<evidence type="ECO:0000259" key="3">
    <source>
        <dbReference type="SMART" id="SM00062"/>
    </source>
</evidence>
<dbReference type="EMBL" id="JAUSUY010000003">
    <property type="protein sequence ID" value="MDT3425359.1"/>
    <property type="molecule type" value="Genomic_DNA"/>
</dbReference>